<feature type="transmembrane region" description="Helical" evidence="2">
    <location>
        <begin position="97"/>
        <end position="115"/>
    </location>
</feature>
<evidence type="ECO:0000313" key="4">
    <source>
        <dbReference type="Proteomes" id="UP000177798"/>
    </source>
</evidence>
<protein>
    <recommendedName>
        <fullName evidence="5">DUF1275 domain protein</fullName>
    </recommendedName>
</protein>
<feature type="region of interest" description="Disordered" evidence="1">
    <location>
        <begin position="1"/>
        <end position="24"/>
    </location>
</feature>
<evidence type="ECO:0000256" key="1">
    <source>
        <dbReference type="SAM" id="MobiDB-lite"/>
    </source>
</evidence>
<dbReference type="PANTHER" id="PTHR37488:SF7">
    <property type="entry name" value="DUF1275 DOMAIN PROTEIN"/>
    <property type="match status" value="1"/>
</dbReference>
<keyword evidence="2" id="KW-0472">Membrane</keyword>
<evidence type="ECO:0000256" key="2">
    <source>
        <dbReference type="SAM" id="Phobius"/>
    </source>
</evidence>
<sequence length="269" mass="29302">MKETEDSLPRTNSVDIERSDNGTEKPFSVRMRKHFAQEVSTDHADILMLLCCLITGFLDSTLYNAFKTFVSMQTGNTIFLALGASGQNNRPFGWARSLISIGFFCIGSFVFSRFHRFLNPLQRSTLVASYLLQSCCILLAASLVQGGVIEGAVPAGLINYWNQIAAIALLSFQAAGQIVSSRLLGVGEVPTIVITSLLCDLLSDPALFARPSANVKRNRRAIAFTLTLLGAIVGGWVSKVTKSVSPMLWVAGGCKILMTLTWGCWKQKV</sequence>
<accession>A0A1D9QCX5</accession>
<feature type="transmembrane region" description="Helical" evidence="2">
    <location>
        <begin position="160"/>
        <end position="179"/>
    </location>
</feature>
<dbReference type="PANTHER" id="PTHR37488">
    <property type="entry name" value="DUF1275 DOMAIN-CONTAINING PROTEIN"/>
    <property type="match status" value="1"/>
</dbReference>
<dbReference type="OrthoDB" id="5288586at2759"/>
<reference evidence="4" key="1">
    <citation type="journal article" date="2017" name="Genome Biol. Evol.">
        <title>The complete genome sequence of the phytopathogenic fungus Sclerotinia sclerotiorum reveals insights into the genome architecture of broad host range pathogens.</title>
        <authorList>
            <person name="Derbyshire M."/>
            <person name="Denton-Giles M."/>
            <person name="Hegedus D."/>
            <person name="Seifbarghy S."/>
            <person name="Rollins J."/>
            <person name="van Kan J."/>
            <person name="Seidl M.F."/>
            <person name="Faino L."/>
            <person name="Mbengue M."/>
            <person name="Navaud O."/>
            <person name="Raffaele S."/>
            <person name="Hammond-Kosack K."/>
            <person name="Heard S."/>
            <person name="Oliver R."/>
        </authorList>
    </citation>
    <scope>NUCLEOTIDE SEQUENCE [LARGE SCALE GENOMIC DNA]</scope>
    <source>
        <strain evidence="4">ATCC 18683 / 1980 / Ss-1</strain>
    </source>
</reference>
<dbReference type="VEuPathDB" id="FungiDB:sscle_10g075570"/>
<gene>
    <name evidence="3" type="ORF">sscle_10g075570</name>
</gene>
<feature type="transmembrane region" description="Helical" evidence="2">
    <location>
        <begin position="244"/>
        <end position="265"/>
    </location>
</feature>
<dbReference type="Pfam" id="PF06912">
    <property type="entry name" value="DUF1275"/>
    <property type="match status" value="1"/>
</dbReference>
<evidence type="ECO:0008006" key="5">
    <source>
        <dbReference type="Google" id="ProtNLM"/>
    </source>
</evidence>
<name>A0A1D9QCX5_SCLS1</name>
<evidence type="ECO:0000313" key="3">
    <source>
        <dbReference type="EMBL" id="APA12787.1"/>
    </source>
</evidence>
<proteinExistence type="predicted"/>
<keyword evidence="2" id="KW-0812">Transmembrane</keyword>
<dbReference type="EMBL" id="CP017823">
    <property type="protein sequence ID" value="APA12787.1"/>
    <property type="molecule type" value="Genomic_DNA"/>
</dbReference>
<dbReference type="AlphaFoldDB" id="A0A1D9QCX5"/>
<feature type="transmembrane region" description="Helical" evidence="2">
    <location>
        <begin position="46"/>
        <end position="66"/>
    </location>
</feature>
<feature type="transmembrane region" description="Helical" evidence="2">
    <location>
        <begin position="221"/>
        <end position="238"/>
    </location>
</feature>
<feature type="transmembrane region" description="Helical" evidence="2">
    <location>
        <begin position="127"/>
        <end position="148"/>
    </location>
</feature>
<dbReference type="Proteomes" id="UP000177798">
    <property type="component" value="Chromosome 10"/>
</dbReference>
<dbReference type="InterPro" id="IPR010699">
    <property type="entry name" value="DUF1275"/>
</dbReference>
<keyword evidence="2" id="KW-1133">Transmembrane helix</keyword>
<organism evidence="3 4">
    <name type="scientific">Sclerotinia sclerotiorum (strain ATCC 18683 / 1980 / Ss-1)</name>
    <name type="common">White mold</name>
    <name type="synonym">Whetzelinia sclerotiorum</name>
    <dbReference type="NCBI Taxonomy" id="665079"/>
    <lineage>
        <taxon>Eukaryota</taxon>
        <taxon>Fungi</taxon>
        <taxon>Dikarya</taxon>
        <taxon>Ascomycota</taxon>
        <taxon>Pezizomycotina</taxon>
        <taxon>Leotiomycetes</taxon>
        <taxon>Helotiales</taxon>
        <taxon>Sclerotiniaceae</taxon>
        <taxon>Sclerotinia</taxon>
    </lineage>
</organism>